<proteinExistence type="predicted"/>
<evidence type="ECO:0000313" key="3">
    <source>
        <dbReference type="Proteomes" id="UP000010116"/>
    </source>
</evidence>
<dbReference type="InterPro" id="IPR004360">
    <property type="entry name" value="Glyas_Fos-R_dOase_dom"/>
</dbReference>
<dbReference type="PANTHER" id="PTHR35006:SF1">
    <property type="entry name" value="BLL2941 PROTEIN"/>
    <property type="match status" value="1"/>
</dbReference>
<dbReference type="Proteomes" id="UP000010116">
    <property type="component" value="Unassembled WGS sequence"/>
</dbReference>
<dbReference type="AlphaFoldDB" id="J4X519"/>
<dbReference type="Gene3D" id="3.10.180.10">
    <property type="entry name" value="2,3-Dihydroxybiphenyl 1,2-Dioxygenase, domain 1"/>
    <property type="match status" value="1"/>
</dbReference>
<evidence type="ECO:0000313" key="2">
    <source>
        <dbReference type="EMBL" id="EJP73905.1"/>
    </source>
</evidence>
<organism evidence="2 3">
    <name type="scientific">SAR86 cluster bacterium SAR86B</name>
    <dbReference type="NCBI Taxonomy" id="1123867"/>
    <lineage>
        <taxon>Bacteria</taxon>
        <taxon>Pseudomonadati</taxon>
        <taxon>Pseudomonadota</taxon>
        <taxon>Gammaproteobacteria</taxon>
        <taxon>SAR86 cluster</taxon>
    </lineage>
</organism>
<dbReference type="InterPro" id="IPR029068">
    <property type="entry name" value="Glyas_Bleomycin-R_OHBP_Dase"/>
</dbReference>
<dbReference type="EMBL" id="JH611164">
    <property type="protein sequence ID" value="EJP73905.1"/>
    <property type="molecule type" value="Genomic_DNA"/>
</dbReference>
<gene>
    <name evidence="2" type="ORF">NT02SARS_0425</name>
</gene>
<sequence>MYSHVMLGATDIEASREFYDATLGVLGAKPGLKHVMKGVTRYMYFLDGMTFLISEPLDGNPASHGNGATLGFKAKDTETIDAWHAAGIENGGVTCEDPPGVREGGGIKAYLGYLRDPSGNKVCTMIHLKD</sequence>
<dbReference type="PROSITE" id="PS51819">
    <property type="entry name" value="VOC"/>
    <property type="match status" value="1"/>
</dbReference>
<feature type="domain" description="VOC" evidence="1">
    <location>
        <begin position="1"/>
        <end position="127"/>
    </location>
</feature>
<dbReference type="SUPFAM" id="SSF54593">
    <property type="entry name" value="Glyoxalase/Bleomycin resistance protein/Dihydroxybiphenyl dioxygenase"/>
    <property type="match status" value="1"/>
</dbReference>
<dbReference type="PANTHER" id="PTHR35006">
    <property type="entry name" value="GLYOXALASE FAMILY PROTEIN (AFU_ORTHOLOGUE AFUA_5G14830)"/>
    <property type="match status" value="1"/>
</dbReference>
<evidence type="ECO:0000259" key="1">
    <source>
        <dbReference type="PROSITE" id="PS51819"/>
    </source>
</evidence>
<accession>J4X519</accession>
<dbReference type="Pfam" id="PF00903">
    <property type="entry name" value="Glyoxalase"/>
    <property type="match status" value="1"/>
</dbReference>
<dbReference type="CDD" id="cd07262">
    <property type="entry name" value="VOC_like"/>
    <property type="match status" value="1"/>
</dbReference>
<dbReference type="HOGENOM" id="CLU_046006_6_0_6"/>
<name>J4X519_9GAMM</name>
<dbReference type="InterPro" id="IPR037523">
    <property type="entry name" value="VOC_core"/>
</dbReference>
<reference evidence="2 3" key="1">
    <citation type="journal article" date="2012" name="ISME J.">
        <title>Genomic insights to SAR86, an abundant and uncultivated marine bacterial lineage.</title>
        <authorList>
            <person name="Dupont C.L."/>
            <person name="Rusch D.B."/>
            <person name="Yooseph S."/>
            <person name="Lombardo M.J."/>
            <person name="Richter R.A."/>
            <person name="Valas R."/>
            <person name="Novotny M."/>
            <person name="Yee-Greenbaum J."/>
            <person name="Selengut J.D."/>
            <person name="Haft D.H."/>
            <person name="Halpern A.L."/>
            <person name="Lasken R.S."/>
            <person name="Nealson K."/>
            <person name="Friedman R."/>
            <person name="Venter J.C."/>
        </authorList>
    </citation>
    <scope>NUCLEOTIDE SEQUENCE [LARGE SCALE GENOMIC DNA]</scope>
</reference>
<protein>
    <submittedName>
        <fullName evidence="2">Glyoxalase family protein</fullName>
    </submittedName>
</protein>